<dbReference type="Proteomes" id="UP000538147">
    <property type="component" value="Unassembled WGS sequence"/>
</dbReference>
<dbReference type="Gene3D" id="3.20.20.140">
    <property type="entry name" value="Metal-dependent hydrolases"/>
    <property type="match status" value="1"/>
</dbReference>
<dbReference type="AlphaFoldDB" id="A0A841LDS4"/>
<comment type="caution">
    <text evidence="1">The sequence shown here is derived from an EMBL/GenBank/DDBJ whole genome shotgun (WGS) entry which is preliminary data.</text>
</comment>
<keyword evidence="2" id="KW-1185">Reference proteome</keyword>
<dbReference type="SUPFAM" id="SSF89550">
    <property type="entry name" value="PHP domain-like"/>
    <property type="match status" value="1"/>
</dbReference>
<proteinExistence type="predicted"/>
<evidence type="ECO:0000313" key="1">
    <source>
        <dbReference type="EMBL" id="MBB6229173.1"/>
    </source>
</evidence>
<protein>
    <submittedName>
        <fullName evidence="1">Uncharacterized protein</fullName>
    </submittedName>
</protein>
<organism evidence="1 2">
    <name type="scientific">Polymorphobacter multimanifer</name>
    <dbReference type="NCBI Taxonomy" id="1070431"/>
    <lineage>
        <taxon>Bacteria</taxon>
        <taxon>Pseudomonadati</taxon>
        <taxon>Pseudomonadota</taxon>
        <taxon>Alphaproteobacteria</taxon>
        <taxon>Sphingomonadales</taxon>
        <taxon>Sphingosinicellaceae</taxon>
        <taxon>Polymorphobacter</taxon>
    </lineage>
</organism>
<dbReference type="InterPro" id="IPR016195">
    <property type="entry name" value="Pol/histidinol_Pase-like"/>
</dbReference>
<reference evidence="1 2" key="1">
    <citation type="submission" date="2020-08" db="EMBL/GenBank/DDBJ databases">
        <title>Genomic Encyclopedia of Type Strains, Phase IV (KMG-IV): sequencing the most valuable type-strain genomes for metagenomic binning, comparative biology and taxonomic classification.</title>
        <authorList>
            <person name="Goeker M."/>
        </authorList>
    </citation>
    <scope>NUCLEOTIDE SEQUENCE [LARGE SCALE GENOMIC DNA]</scope>
    <source>
        <strain evidence="1 2">DSM 102189</strain>
    </source>
</reference>
<gene>
    <name evidence="1" type="ORF">FHS79_003374</name>
</gene>
<accession>A0A841LDS4</accession>
<dbReference type="NCBIfam" id="NF038032">
    <property type="entry name" value="CehA_McbA_metalo"/>
    <property type="match status" value="1"/>
</dbReference>
<dbReference type="RefSeq" id="WP_184202667.1">
    <property type="nucleotide sequence ID" value="NZ_JACIIV010000034.1"/>
</dbReference>
<evidence type="ECO:0000313" key="2">
    <source>
        <dbReference type="Proteomes" id="UP000538147"/>
    </source>
</evidence>
<sequence length="727" mass="80458">MMRFRALAVVTALAIIGSLSGIGTGFGAPARAHGVEARFVKVLDWKRPNIKRIMGTNRAHLEGVRDLWPDVISKVITVDGRACLYGEFFVLDVDDKYAFDIDEPVELQITYATDVTTPFIVGWDQNGGTGVGIHNVEPDKSARFATATLTLDRARLAGQATQGSDIAFSAPGSGAMVICDLKISRSNKTVEPTEFGTVKLHFQDEKGLSVPARVGLYDASGRAPLANRTALTLQRFADDRTMMAANDRTFWPSENRQIFYADKNYEARLPVGTYELIVGRGIEYKFHISNVTITRNAVSDVTVKMERYADMPAAGWYSGDAHIHFTRDEAVDPAAWGFIAAEDIHIANVLEMGNIVRVFFQNGGKWGKASRYIRDDHAIVSGQESPRTGFFGHTIHQNIQQPMHLKADEYFNYGKVFDEMQAQGGISGFAHMGWGARGGHAPRMNRGLVLLAPLGKVDFIEILQGGRVTADAWYKLLNLGYRIKPAAGSDWPYIDLPGIVRHYVNVGGPFDVDRWYKAYEEGRTFITNGPLLQFSINGKGMGEELRVAPGSTLKVSALARLNPELDRLDRLELITLGDVARTAANNGTDSISLDTEIKVDRSMWIAVRAYGQRKDGRNTTVAHSAPVYVVVGDEPTWKREAVPQIVAELQGQLKTMLTEPYETPVIGNEPWENRTILSEQWLQQRPLLRPEIEKASAAYQALLTRWQSYPKAADKVTASLTPPSATR</sequence>
<name>A0A841LDS4_9SPHN</name>
<dbReference type="EMBL" id="JACIIV010000034">
    <property type="protein sequence ID" value="MBB6229173.1"/>
    <property type="molecule type" value="Genomic_DNA"/>
</dbReference>